<feature type="signal peptide" evidence="4">
    <location>
        <begin position="1"/>
        <end position="19"/>
    </location>
</feature>
<proteinExistence type="predicted"/>
<keyword evidence="3" id="KW-0677">Repeat</keyword>
<evidence type="ECO:0000256" key="4">
    <source>
        <dbReference type="SAM" id="SignalP"/>
    </source>
</evidence>
<dbReference type="SMART" id="SM00369">
    <property type="entry name" value="LRR_TYP"/>
    <property type="match status" value="9"/>
</dbReference>
<comment type="caution">
    <text evidence="5">The sequence shown here is derived from an EMBL/GenBank/DDBJ whole genome shotgun (WGS) entry which is preliminary data.</text>
</comment>
<dbReference type="PANTHER" id="PTHR24373:SF275">
    <property type="entry name" value="TIR DOMAIN-CONTAINING PROTEIN"/>
    <property type="match status" value="1"/>
</dbReference>
<dbReference type="Gene3D" id="3.80.10.10">
    <property type="entry name" value="Ribonuclease Inhibitor"/>
    <property type="match status" value="2"/>
</dbReference>
<dbReference type="InterPro" id="IPR001611">
    <property type="entry name" value="Leu-rich_rpt"/>
</dbReference>
<dbReference type="AlphaFoldDB" id="A0AAV8YB57"/>
<dbReference type="Proteomes" id="UP001162162">
    <property type="component" value="Unassembled WGS sequence"/>
</dbReference>
<dbReference type="Pfam" id="PF13855">
    <property type="entry name" value="LRR_8"/>
    <property type="match status" value="3"/>
</dbReference>
<accession>A0AAV8YB57</accession>
<dbReference type="InterPro" id="IPR003591">
    <property type="entry name" value="Leu-rich_rpt_typical-subtyp"/>
</dbReference>
<keyword evidence="2 4" id="KW-0732">Signal</keyword>
<sequence length="541" mass="62711">MGKWILLTAMMCTLEITTNLELDNHCRFHQSSLKGDQLSCTDVGLDYFQKFNAPLNRTHWLKCDGCILNVLSESAFNVPVRNNISFLDLSNSNVQILRKFAFLKFPLLKYLNLRNNSIETIDLKAFNSMKKLTQLDLSTNQLKIIINNIFSELENLDILSLNRNQIFHVQPEAFSGLINLRYLYLNNNVLKKLEENMFNHLVNLKILYLENNKISEIHPKAFLSLRNLNFLYMNNNSISYLVQYNFKPLTNLLDLQLRSNSLKEIQTSSFNGLKNIKSLYLGDNEISFVKPYGFIGLDSLHILELVNNKFEFINYFAFFSHMVNLKYLWLRRNLINNFTIDYKYEMNNSLTVLDLCDNNISSFNYQQLYQNMPNIREIFVVNNSWKCDFFSDMYDFFDVKNVSICSSDNCSLNVTKAYMDDICSDWVATEVSVDETSTDFTTDSSTAHNGALITFTVSLLLFTRYTTALVITKKSQLNEKSIEITRKWLVQTQTYEVWLLNNRTDAAIRPASVSRQVLNRTVSGDTFPTLISLDKLVGRSV</sequence>
<dbReference type="PROSITE" id="PS51450">
    <property type="entry name" value="LRR"/>
    <property type="match status" value="2"/>
</dbReference>
<dbReference type="SMART" id="SM00365">
    <property type="entry name" value="LRR_SD22"/>
    <property type="match status" value="6"/>
</dbReference>
<evidence type="ECO:0000256" key="2">
    <source>
        <dbReference type="ARBA" id="ARBA00022729"/>
    </source>
</evidence>
<keyword evidence="6" id="KW-1185">Reference proteome</keyword>
<organism evidence="5 6">
    <name type="scientific">Aromia moschata</name>
    <dbReference type="NCBI Taxonomy" id="1265417"/>
    <lineage>
        <taxon>Eukaryota</taxon>
        <taxon>Metazoa</taxon>
        <taxon>Ecdysozoa</taxon>
        <taxon>Arthropoda</taxon>
        <taxon>Hexapoda</taxon>
        <taxon>Insecta</taxon>
        <taxon>Pterygota</taxon>
        <taxon>Neoptera</taxon>
        <taxon>Endopterygota</taxon>
        <taxon>Coleoptera</taxon>
        <taxon>Polyphaga</taxon>
        <taxon>Cucujiformia</taxon>
        <taxon>Chrysomeloidea</taxon>
        <taxon>Cerambycidae</taxon>
        <taxon>Cerambycinae</taxon>
        <taxon>Callichromatini</taxon>
        <taxon>Aromia</taxon>
    </lineage>
</organism>
<evidence type="ECO:0000256" key="1">
    <source>
        <dbReference type="ARBA" id="ARBA00022614"/>
    </source>
</evidence>
<dbReference type="InterPro" id="IPR050328">
    <property type="entry name" value="Dev_Immune_Receptor"/>
</dbReference>
<keyword evidence="1" id="KW-0433">Leucine-rich repeat</keyword>
<dbReference type="EMBL" id="JAPWTK010000142">
    <property type="protein sequence ID" value="KAJ8948183.1"/>
    <property type="molecule type" value="Genomic_DNA"/>
</dbReference>
<name>A0AAV8YB57_9CUCU</name>
<reference evidence="5" key="1">
    <citation type="journal article" date="2023" name="Insect Mol. Biol.">
        <title>Genome sequencing provides insights into the evolution of gene families encoding plant cell wall-degrading enzymes in longhorned beetles.</title>
        <authorList>
            <person name="Shin N.R."/>
            <person name="Okamura Y."/>
            <person name="Kirsch R."/>
            <person name="Pauchet Y."/>
        </authorList>
    </citation>
    <scope>NUCLEOTIDE SEQUENCE</scope>
    <source>
        <strain evidence="5">AMC_N1</strain>
    </source>
</reference>
<evidence type="ECO:0000313" key="5">
    <source>
        <dbReference type="EMBL" id="KAJ8948183.1"/>
    </source>
</evidence>
<gene>
    <name evidence="5" type="ORF">NQ318_010456</name>
</gene>
<evidence type="ECO:0000256" key="3">
    <source>
        <dbReference type="ARBA" id="ARBA00022737"/>
    </source>
</evidence>
<feature type="chain" id="PRO_5043631071" evidence="4">
    <location>
        <begin position="20"/>
        <end position="541"/>
    </location>
</feature>
<dbReference type="FunFam" id="3.80.10.10:FF:001164">
    <property type="entry name" value="GH01279p"/>
    <property type="match status" value="1"/>
</dbReference>
<protein>
    <submittedName>
        <fullName evidence="5">Uncharacterized protein</fullName>
    </submittedName>
</protein>
<dbReference type="SUPFAM" id="SSF52058">
    <property type="entry name" value="L domain-like"/>
    <property type="match status" value="1"/>
</dbReference>
<dbReference type="PANTHER" id="PTHR24373">
    <property type="entry name" value="SLIT RELATED LEUCINE-RICH REPEAT NEURONAL PROTEIN"/>
    <property type="match status" value="1"/>
</dbReference>
<evidence type="ECO:0000313" key="6">
    <source>
        <dbReference type="Proteomes" id="UP001162162"/>
    </source>
</evidence>
<dbReference type="InterPro" id="IPR032675">
    <property type="entry name" value="LRR_dom_sf"/>
</dbReference>